<organism evidence="1 2">
    <name type="scientific">Dermacentor silvarum</name>
    <name type="common">Tick</name>
    <dbReference type="NCBI Taxonomy" id="543639"/>
    <lineage>
        <taxon>Eukaryota</taxon>
        <taxon>Metazoa</taxon>
        <taxon>Ecdysozoa</taxon>
        <taxon>Arthropoda</taxon>
        <taxon>Chelicerata</taxon>
        <taxon>Arachnida</taxon>
        <taxon>Acari</taxon>
        <taxon>Parasitiformes</taxon>
        <taxon>Ixodida</taxon>
        <taxon>Ixodoidea</taxon>
        <taxon>Ixodidae</taxon>
        <taxon>Rhipicephalinae</taxon>
        <taxon>Dermacentor</taxon>
    </lineage>
</organism>
<sequence length="571" mass="63449">MPYTAEGETIAPAVLQGAEWKTIVSKRHEEFYQRERREAAERRALNALLQPTDSASSPADKAHNNGKYVISRKKTAERKKRPPIPRLPRDDRKIVVRPRNLNLRTIPPGILLATVCAQLNLPMPVIRNEDQLRINPYNNTFTISTPSDERAQLYLNLPGIRINDVDHPVMAYLPAPDNAVRGVIYEALGDESAEEIIELCTIENPKLQILSARRMGQSRAMVITFATTKLPRIVKFQYDDDEDEKDFRDHSEKKEKSKSHRSRTRRRSASRGHSSSRSRDRSASFPPLEEMKKGGSNQSGGRSGNSKTSNSHDNKSEKTSRSRSSSSSSRKADKQRHQSGYAAHSADTFLDAATRAGPHSFCRSSSSRGWMRRWRDSRRRSGPSSCTVSIAREGFEQHVYGAPLPTAVCRRLSQALRRRLSLAKLWPAWRAAVPSHDWALLDLAAVTAEAVARSPRPGTPSPRFVYARAHELCTLLGSDEQALSGWLDALVERSVASPASAACAAAGPLARHFLAVWGAAGAEAERQVPALRPLRALLDEWARALLERLLGDALLRQLLDNVASDAPPDAR</sequence>
<keyword evidence="2" id="KW-1185">Reference proteome</keyword>
<reference evidence="1" key="1">
    <citation type="submission" date="2020-05" db="EMBL/GenBank/DDBJ databases">
        <title>Large-scale comparative analyses of tick genomes elucidate their genetic diversity and vector capacities.</title>
        <authorList>
            <person name="Jia N."/>
            <person name="Wang J."/>
            <person name="Shi W."/>
            <person name="Du L."/>
            <person name="Sun Y."/>
            <person name="Zhan W."/>
            <person name="Jiang J."/>
            <person name="Wang Q."/>
            <person name="Zhang B."/>
            <person name="Ji P."/>
            <person name="Sakyi L.B."/>
            <person name="Cui X."/>
            <person name="Yuan T."/>
            <person name="Jiang B."/>
            <person name="Yang W."/>
            <person name="Lam T.T.-Y."/>
            <person name="Chang Q."/>
            <person name="Ding S."/>
            <person name="Wang X."/>
            <person name="Zhu J."/>
            <person name="Ruan X."/>
            <person name="Zhao L."/>
            <person name="Wei J."/>
            <person name="Que T."/>
            <person name="Du C."/>
            <person name="Cheng J."/>
            <person name="Dai P."/>
            <person name="Han X."/>
            <person name="Huang E."/>
            <person name="Gao Y."/>
            <person name="Liu J."/>
            <person name="Shao H."/>
            <person name="Ye R."/>
            <person name="Li L."/>
            <person name="Wei W."/>
            <person name="Wang X."/>
            <person name="Wang C."/>
            <person name="Yang T."/>
            <person name="Huo Q."/>
            <person name="Li W."/>
            <person name="Guo W."/>
            <person name="Chen H."/>
            <person name="Zhou L."/>
            <person name="Ni X."/>
            <person name="Tian J."/>
            <person name="Zhou Y."/>
            <person name="Sheng Y."/>
            <person name="Liu T."/>
            <person name="Pan Y."/>
            <person name="Xia L."/>
            <person name="Li J."/>
            <person name="Zhao F."/>
            <person name="Cao W."/>
        </authorList>
    </citation>
    <scope>NUCLEOTIDE SEQUENCE</scope>
    <source>
        <strain evidence="1">Dsil-2018</strain>
    </source>
</reference>
<evidence type="ECO:0000313" key="2">
    <source>
        <dbReference type="Proteomes" id="UP000821865"/>
    </source>
</evidence>
<gene>
    <name evidence="1" type="ORF">HPB49_004840</name>
</gene>
<accession>A0ACB8DI21</accession>
<dbReference type="Proteomes" id="UP000821865">
    <property type="component" value="Chromosome 11"/>
</dbReference>
<evidence type="ECO:0000313" key="1">
    <source>
        <dbReference type="EMBL" id="KAH7970368.1"/>
    </source>
</evidence>
<comment type="caution">
    <text evidence="1">The sequence shown here is derived from an EMBL/GenBank/DDBJ whole genome shotgun (WGS) entry which is preliminary data.</text>
</comment>
<proteinExistence type="predicted"/>
<protein>
    <submittedName>
        <fullName evidence="1">Uncharacterized protein</fullName>
    </submittedName>
</protein>
<name>A0ACB8DI21_DERSI</name>
<dbReference type="EMBL" id="CM023480">
    <property type="protein sequence ID" value="KAH7970368.1"/>
    <property type="molecule type" value="Genomic_DNA"/>
</dbReference>